<evidence type="ECO:0000313" key="3">
    <source>
        <dbReference type="Ensembl" id="ENSPFOP00000029274.1"/>
    </source>
</evidence>
<dbReference type="GeneTree" id="ENSGT00940000154318"/>
<dbReference type="EMBL" id="AYCK01016930">
    <property type="status" value="NOT_ANNOTATED_CDS"/>
    <property type="molecule type" value="Genomic_DNA"/>
</dbReference>
<feature type="compositionally biased region" description="Basic and acidic residues" evidence="2">
    <location>
        <begin position="38"/>
        <end position="55"/>
    </location>
</feature>
<reference evidence="3" key="3">
    <citation type="submission" date="2025-09" db="UniProtKB">
        <authorList>
            <consortium name="Ensembl"/>
        </authorList>
    </citation>
    <scope>IDENTIFICATION</scope>
</reference>
<feature type="region of interest" description="Disordered" evidence="2">
    <location>
        <begin position="32"/>
        <end position="110"/>
    </location>
</feature>
<dbReference type="EMBL" id="AYCK01016929">
    <property type="status" value="NOT_ANNOTATED_CDS"/>
    <property type="molecule type" value="Genomic_DNA"/>
</dbReference>
<feature type="compositionally biased region" description="Basic and acidic residues" evidence="2">
    <location>
        <begin position="63"/>
        <end position="87"/>
    </location>
</feature>
<evidence type="ECO:0000256" key="2">
    <source>
        <dbReference type="SAM" id="MobiDB-lite"/>
    </source>
</evidence>
<dbReference type="AlphaFoldDB" id="A0A096MCY3"/>
<dbReference type="Ensembl" id="ENSPFOT00000028453.1">
    <property type="protein sequence ID" value="ENSPFOP00000029274.1"/>
    <property type="gene ID" value="ENSPFOG00000023387.1"/>
</dbReference>
<organism evidence="3 4">
    <name type="scientific">Poecilia formosa</name>
    <name type="common">Amazon molly</name>
    <name type="synonym">Limia formosa</name>
    <dbReference type="NCBI Taxonomy" id="48698"/>
    <lineage>
        <taxon>Eukaryota</taxon>
        <taxon>Metazoa</taxon>
        <taxon>Chordata</taxon>
        <taxon>Craniata</taxon>
        <taxon>Vertebrata</taxon>
        <taxon>Euteleostomi</taxon>
        <taxon>Actinopterygii</taxon>
        <taxon>Neopterygii</taxon>
        <taxon>Teleostei</taxon>
        <taxon>Neoteleostei</taxon>
        <taxon>Acanthomorphata</taxon>
        <taxon>Ovalentaria</taxon>
        <taxon>Atherinomorphae</taxon>
        <taxon>Cyprinodontiformes</taxon>
        <taxon>Poeciliidae</taxon>
        <taxon>Poeciliinae</taxon>
        <taxon>Poecilia</taxon>
    </lineage>
</organism>
<dbReference type="Proteomes" id="UP000028760">
    <property type="component" value="Unassembled WGS sequence"/>
</dbReference>
<reference evidence="3" key="2">
    <citation type="submission" date="2025-08" db="UniProtKB">
        <authorList>
            <consortium name="Ensembl"/>
        </authorList>
    </citation>
    <scope>IDENTIFICATION</scope>
</reference>
<keyword evidence="1" id="KW-0053">Apoptosis</keyword>
<sequence length="356" mass="40534">MSEPADRRCSVSSISLIEIKTETHRVLQAFLERTISTPHKDRPGRITGAYDDHNKHSSSPQSKRKDGADTQTEKEDDKKTEIKDLMKRSIIRGKGSLGRSSKPKQSHPAETVFTVSVKVIALDSLSPSSSSDEEEVEKMRKQRQVIKRKIASFFKKKLKENKEKEKEQNKKAAAANEPIAHENEFSSVSIMFRETDQLPEFYDEIAQKLEDIIKQSTKIKTPSPKLKRSPVYDNEVVVQQLVKLLSSEGDAMNTKIQQDPELRSKLSRLSYRSFEHVLDIFGRNQVSEDPPLKPSTSPTLQRIAISMEVSRRMVTATGTQRIEGYAERYMDNFIPWVKSHGGWVSGPIQVHLIKME</sequence>
<dbReference type="PANTHER" id="PTHR14965:SF2">
    <property type="entry name" value="BCL-2-LIKE PROTEIN 12"/>
    <property type="match status" value="1"/>
</dbReference>
<accession>A0A096MCY3</accession>
<dbReference type="GO" id="GO:0006915">
    <property type="term" value="P:apoptotic process"/>
    <property type="evidence" value="ECO:0007669"/>
    <property type="project" value="UniProtKB-KW"/>
</dbReference>
<evidence type="ECO:0000256" key="1">
    <source>
        <dbReference type="ARBA" id="ARBA00022703"/>
    </source>
</evidence>
<keyword evidence="4" id="KW-1185">Reference proteome</keyword>
<dbReference type="OMA" id="SIMFRET"/>
<proteinExistence type="predicted"/>
<reference evidence="4" key="1">
    <citation type="submission" date="2013-10" db="EMBL/GenBank/DDBJ databases">
        <authorList>
            <person name="Schartl M."/>
            <person name="Warren W."/>
        </authorList>
    </citation>
    <scope>NUCLEOTIDE SEQUENCE [LARGE SCALE GENOMIC DNA]</scope>
    <source>
        <strain evidence="4">female</strain>
    </source>
</reference>
<dbReference type="GO" id="GO:2001236">
    <property type="term" value="P:regulation of extrinsic apoptotic signaling pathway"/>
    <property type="evidence" value="ECO:0007669"/>
    <property type="project" value="TreeGrafter"/>
</dbReference>
<protein>
    <submittedName>
        <fullName evidence="3">BCL2 like 12</fullName>
    </submittedName>
</protein>
<name>A0A096MCY3_POEFO</name>
<evidence type="ECO:0000313" key="4">
    <source>
        <dbReference type="Proteomes" id="UP000028760"/>
    </source>
</evidence>
<dbReference type="PANTHER" id="PTHR14965">
    <property type="entry name" value="SI:CH73-248E21.1"/>
    <property type="match status" value="1"/>
</dbReference>